<reference evidence="1" key="1">
    <citation type="journal article" date="2021" name="Proc. Natl. Acad. Sci. U.S.A.">
        <title>A Catalog of Tens of Thousands of Viruses from Human Metagenomes Reveals Hidden Associations with Chronic Diseases.</title>
        <authorList>
            <person name="Tisza M.J."/>
            <person name="Buck C.B."/>
        </authorList>
    </citation>
    <scope>NUCLEOTIDE SEQUENCE</scope>
    <source>
        <strain evidence="1">CtWT735</strain>
    </source>
</reference>
<name>A0A8S5TUF3_9CAUD</name>
<accession>A0A8S5TUF3</accession>
<proteinExistence type="predicted"/>
<dbReference type="EMBL" id="BK015930">
    <property type="protein sequence ID" value="DAF85816.1"/>
    <property type="molecule type" value="Genomic_DNA"/>
</dbReference>
<protein>
    <submittedName>
        <fullName evidence="1">Uncharacterized protein</fullName>
    </submittedName>
</protein>
<sequence length="260" mass="28602">MLGKTNAARAMNPIRNVTVVGGRIKPENPLKRTVWVDTDIPINDYLISAMPTDIADKIEGFLLISSDGDSFMNVDLGKYRSIEMTFGRSFIYHESNWIQIPAWYYDDGKWTEFSKISKVLLNITDTTIDKTIFGPVKNTTFASHKVGTEYGIKATNSSKTVDSIVQFKEPIDFNMYRTLHVKLLHSGTSKAFTFGISSTLSETAVSSTDVFDLAKLDAAVDPGGSGEFDIDVASLTTSGYVGFATDKNTYKTLQVVSANA</sequence>
<organism evidence="1">
    <name type="scientific">Siphoviridae sp. ctWT735</name>
    <dbReference type="NCBI Taxonomy" id="2825538"/>
    <lineage>
        <taxon>Viruses</taxon>
        <taxon>Duplodnaviria</taxon>
        <taxon>Heunggongvirae</taxon>
        <taxon>Uroviricota</taxon>
        <taxon>Caudoviricetes</taxon>
    </lineage>
</organism>
<evidence type="ECO:0000313" key="1">
    <source>
        <dbReference type="EMBL" id="DAF85816.1"/>
    </source>
</evidence>